<keyword evidence="3" id="KW-1185">Reference proteome</keyword>
<dbReference type="EMBL" id="JAUSUR010000008">
    <property type="protein sequence ID" value="MDQ0362956.1"/>
    <property type="molecule type" value="Genomic_DNA"/>
</dbReference>
<proteinExistence type="predicted"/>
<sequence length="128" mass="14311">MRVNREGFTLIQTLFVFVIIGSIAVLIPSQVNSKVLLRFECEKLKDYLLQAQIEAIENKEQVVVNIEGSSIMINERTISLSNSTMCTTHEISFNERGNVNMAQTILCKSADSQKEVVINLGSGNIYVK</sequence>
<name>A0ABU0E7S0_9FIRM</name>
<protein>
    <submittedName>
        <fullName evidence="2">Uncharacterized protein</fullName>
    </submittedName>
</protein>
<dbReference type="RefSeq" id="WP_307411265.1">
    <property type="nucleotide sequence ID" value="NZ_JAUSUR010000008.1"/>
</dbReference>
<reference evidence="2 3" key="1">
    <citation type="submission" date="2023-07" db="EMBL/GenBank/DDBJ databases">
        <title>Genomic Encyclopedia of Type Strains, Phase IV (KMG-IV): sequencing the most valuable type-strain genomes for metagenomic binning, comparative biology and taxonomic classification.</title>
        <authorList>
            <person name="Goeker M."/>
        </authorList>
    </citation>
    <scope>NUCLEOTIDE SEQUENCE [LARGE SCALE GENOMIC DNA]</scope>
    <source>
        <strain evidence="2 3">DSM 16784</strain>
    </source>
</reference>
<comment type="caution">
    <text evidence="2">The sequence shown here is derived from an EMBL/GenBank/DDBJ whole genome shotgun (WGS) entry which is preliminary data.</text>
</comment>
<keyword evidence="1" id="KW-1133">Transmembrane helix</keyword>
<evidence type="ECO:0000313" key="2">
    <source>
        <dbReference type="EMBL" id="MDQ0362956.1"/>
    </source>
</evidence>
<feature type="transmembrane region" description="Helical" evidence="1">
    <location>
        <begin position="7"/>
        <end position="27"/>
    </location>
</feature>
<organism evidence="2 3">
    <name type="scientific">Breznakia pachnodae</name>
    <dbReference type="NCBI Taxonomy" id="265178"/>
    <lineage>
        <taxon>Bacteria</taxon>
        <taxon>Bacillati</taxon>
        <taxon>Bacillota</taxon>
        <taxon>Erysipelotrichia</taxon>
        <taxon>Erysipelotrichales</taxon>
        <taxon>Erysipelotrichaceae</taxon>
        <taxon>Breznakia</taxon>
    </lineage>
</organism>
<evidence type="ECO:0000313" key="3">
    <source>
        <dbReference type="Proteomes" id="UP001230220"/>
    </source>
</evidence>
<gene>
    <name evidence="2" type="ORF">J2S15_003717</name>
</gene>
<evidence type="ECO:0000256" key="1">
    <source>
        <dbReference type="SAM" id="Phobius"/>
    </source>
</evidence>
<keyword evidence="1" id="KW-0812">Transmembrane</keyword>
<accession>A0ABU0E7S0</accession>
<keyword evidence="1" id="KW-0472">Membrane</keyword>
<dbReference type="Proteomes" id="UP001230220">
    <property type="component" value="Unassembled WGS sequence"/>
</dbReference>